<feature type="transmembrane region" description="Helical" evidence="1">
    <location>
        <begin position="67"/>
        <end position="89"/>
    </location>
</feature>
<evidence type="ECO:0000313" key="2">
    <source>
        <dbReference type="EMBL" id="NYI66798.1"/>
    </source>
</evidence>
<proteinExistence type="predicted"/>
<evidence type="ECO:0000313" key="3">
    <source>
        <dbReference type="Proteomes" id="UP000539111"/>
    </source>
</evidence>
<feature type="transmembrane region" description="Helical" evidence="1">
    <location>
        <begin position="101"/>
        <end position="120"/>
    </location>
</feature>
<keyword evidence="1" id="KW-0472">Membrane</keyword>
<keyword evidence="1" id="KW-1133">Transmembrane helix</keyword>
<name>A0A7Z0AAU9_9MICO</name>
<dbReference type="RefSeq" id="WP_179426387.1">
    <property type="nucleotide sequence ID" value="NZ_JACBZP010000001.1"/>
</dbReference>
<reference evidence="2 3" key="1">
    <citation type="submission" date="2020-07" db="EMBL/GenBank/DDBJ databases">
        <title>Sequencing the genomes of 1000 actinobacteria strains.</title>
        <authorList>
            <person name="Klenk H.-P."/>
        </authorList>
    </citation>
    <scope>NUCLEOTIDE SEQUENCE [LARGE SCALE GENOMIC DNA]</scope>
    <source>
        <strain evidence="2 3">DSM 26341</strain>
    </source>
</reference>
<organism evidence="2 3">
    <name type="scientific">Spelaeicoccus albus</name>
    <dbReference type="NCBI Taxonomy" id="1280376"/>
    <lineage>
        <taxon>Bacteria</taxon>
        <taxon>Bacillati</taxon>
        <taxon>Actinomycetota</taxon>
        <taxon>Actinomycetes</taxon>
        <taxon>Micrococcales</taxon>
        <taxon>Brevibacteriaceae</taxon>
        <taxon>Spelaeicoccus</taxon>
    </lineage>
</organism>
<keyword evidence="3" id="KW-1185">Reference proteome</keyword>
<evidence type="ECO:0000256" key="1">
    <source>
        <dbReference type="SAM" id="Phobius"/>
    </source>
</evidence>
<protein>
    <submittedName>
        <fullName evidence="2">Uncharacterized protein</fullName>
    </submittedName>
</protein>
<dbReference type="AlphaFoldDB" id="A0A7Z0AAU9"/>
<feature type="transmembrane region" description="Helical" evidence="1">
    <location>
        <begin position="20"/>
        <end position="44"/>
    </location>
</feature>
<dbReference type="EMBL" id="JACBZP010000001">
    <property type="protein sequence ID" value="NYI66798.1"/>
    <property type="molecule type" value="Genomic_DNA"/>
</dbReference>
<gene>
    <name evidence="2" type="ORF">BJY26_001104</name>
</gene>
<dbReference type="Proteomes" id="UP000539111">
    <property type="component" value="Unassembled WGS sequence"/>
</dbReference>
<sequence>MTSTTEPRIRGERVLARRALQIGLALGVIAAAAPVFDLFVTASIESHVRSAYEGWSAGTVAMDRNAITGYLVVIGILGIVGWVGALWALRTRIAFPVSVTLFVVGTVLALVTASSSGGAYDTIVPVQFGTLALLPSVPGLAAVVVLWRARKFR</sequence>
<accession>A0A7Z0AAU9</accession>
<keyword evidence="1" id="KW-0812">Transmembrane</keyword>
<feature type="transmembrane region" description="Helical" evidence="1">
    <location>
        <begin position="126"/>
        <end position="147"/>
    </location>
</feature>
<comment type="caution">
    <text evidence="2">The sequence shown here is derived from an EMBL/GenBank/DDBJ whole genome shotgun (WGS) entry which is preliminary data.</text>
</comment>